<dbReference type="Gene3D" id="3.30.420.10">
    <property type="entry name" value="Ribonuclease H-like superfamily/Ribonuclease H"/>
    <property type="match status" value="1"/>
</dbReference>
<evidence type="ECO:0000313" key="1">
    <source>
        <dbReference type="EMBL" id="KAK3758263.1"/>
    </source>
</evidence>
<proteinExistence type="predicted"/>
<name>A0AAE1D6I7_9GAST</name>
<comment type="caution">
    <text evidence="1">The sequence shown here is derived from an EMBL/GenBank/DDBJ whole genome shotgun (WGS) entry which is preliminary data.</text>
</comment>
<dbReference type="InterPro" id="IPR012337">
    <property type="entry name" value="RNaseH-like_sf"/>
</dbReference>
<dbReference type="GO" id="GO:0003676">
    <property type="term" value="F:nucleic acid binding"/>
    <property type="evidence" value="ECO:0007669"/>
    <property type="project" value="InterPro"/>
</dbReference>
<accession>A0AAE1D6I7</accession>
<dbReference type="SUPFAM" id="SSF53098">
    <property type="entry name" value="Ribonuclease H-like"/>
    <property type="match status" value="1"/>
</dbReference>
<gene>
    <name evidence="1" type="ORF">RRG08_036533</name>
</gene>
<organism evidence="1 2">
    <name type="scientific">Elysia crispata</name>
    <name type="common">lettuce slug</name>
    <dbReference type="NCBI Taxonomy" id="231223"/>
    <lineage>
        <taxon>Eukaryota</taxon>
        <taxon>Metazoa</taxon>
        <taxon>Spiralia</taxon>
        <taxon>Lophotrochozoa</taxon>
        <taxon>Mollusca</taxon>
        <taxon>Gastropoda</taxon>
        <taxon>Heterobranchia</taxon>
        <taxon>Euthyneura</taxon>
        <taxon>Panpulmonata</taxon>
        <taxon>Sacoglossa</taxon>
        <taxon>Placobranchoidea</taxon>
        <taxon>Plakobranchidae</taxon>
        <taxon>Elysia</taxon>
    </lineage>
</organism>
<keyword evidence="2" id="KW-1185">Reference proteome</keyword>
<dbReference type="Proteomes" id="UP001283361">
    <property type="component" value="Unassembled WGS sequence"/>
</dbReference>
<dbReference type="EMBL" id="JAWDGP010005281">
    <property type="protein sequence ID" value="KAK3758263.1"/>
    <property type="molecule type" value="Genomic_DNA"/>
</dbReference>
<evidence type="ECO:0000313" key="2">
    <source>
        <dbReference type="Proteomes" id="UP001283361"/>
    </source>
</evidence>
<dbReference type="AlphaFoldDB" id="A0AAE1D6I7"/>
<dbReference type="InterPro" id="IPR036397">
    <property type="entry name" value="RNaseH_sf"/>
</dbReference>
<sequence>MTEDVRNYTRPCHLRQMKAHVWRDKPAPFQRMPLIERIQRAVIDLVGPLPVTKDRYEYILTMVDIPTGWAEATSLRKTTADKIAEVLFDIFT</sequence>
<reference evidence="1" key="1">
    <citation type="journal article" date="2023" name="G3 (Bethesda)">
        <title>A reference genome for the long-term kleptoplast-retaining sea slug Elysia crispata morphotype clarki.</title>
        <authorList>
            <person name="Eastman K.E."/>
            <person name="Pendleton A.L."/>
            <person name="Shaikh M.A."/>
            <person name="Suttiyut T."/>
            <person name="Ogas R."/>
            <person name="Tomko P."/>
            <person name="Gavelis G."/>
            <person name="Widhalm J.R."/>
            <person name="Wisecaver J.H."/>
        </authorList>
    </citation>
    <scope>NUCLEOTIDE SEQUENCE</scope>
    <source>
        <strain evidence="1">ECLA1</strain>
    </source>
</reference>
<protein>
    <submittedName>
        <fullName evidence="1">Uncharacterized protein</fullName>
    </submittedName>
</protein>